<dbReference type="OrthoDB" id="1470350at2759"/>
<dbReference type="Gene3D" id="1.10.630.10">
    <property type="entry name" value="Cytochrome P450"/>
    <property type="match status" value="1"/>
</dbReference>
<dbReference type="InterPro" id="IPR036396">
    <property type="entry name" value="Cyt_P450_sf"/>
</dbReference>
<organism evidence="8 9">
    <name type="scientific">Trichodelitschia bisporula</name>
    <dbReference type="NCBI Taxonomy" id="703511"/>
    <lineage>
        <taxon>Eukaryota</taxon>
        <taxon>Fungi</taxon>
        <taxon>Dikarya</taxon>
        <taxon>Ascomycota</taxon>
        <taxon>Pezizomycotina</taxon>
        <taxon>Dothideomycetes</taxon>
        <taxon>Dothideomycetes incertae sedis</taxon>
        <taxon>Phaeotrichales</taxon>
        <taxon>Phaeotrichaceae</taxon>
        <taxon>Trichodelitschia</taxon>
    </lineage>
</organism>
<dbReference type="Proteomes" id="UP000799640">
    <property type="component" value="Unassembled WGS sequence"/>
</dbReference>
<dbReference type="GO" id="GO:0016705">
    <property type="term" value="F:oxidoreductase activity, acting on paired donors, with incorporation or reduction of molecular oxygen"/>
    <property type="evidence" value="ECO:0007669"/>
    <property type="project" value="InterPro"/>
</dbReference>
<dbReference type="InterPro" id="IPR050121">
    <property type="entry name" value="Cytochrome_P450_monoxygenase"/>
</dbReference>
<evidence type="ECO:0000256" key="5">
    <source>
        <dbReference type="PIRSR" id="PIRSR602401-1"/>
    </source>
</evidence>
<dbReference type="AlphaFoldDB" id="A0A6G1HTV2"/>
<keyword evidence="3 5" id="KW-0479">Metal-binding</keyword>
<keyword evidence="6" id="KW-0503">Monooxygenase</keyword>
<protein>
    <submittedName>
        <fullName evidence="8">Cytochrome P450</fullName>
    </submittedName>
</protein>
<dbReference type="CDD" id="cd11070">
    <property type="entry name" value="CYP56-like"/>
    <property type="match status" value="1"/>
</dbReference>
<accession>A0A6G1HTV2</accession>
<dbReference type="Pfam" id="PF00067">
    <property type="entry name" value="p450"/>
    <property type="match status" value="2"/>
</dbReference>
<dbReference type="PROSITE" id="PS00086">
    <property type="entry name" value="CYTOCHROME_P450"/>
    <property type="match status" value="1"/>
</dbReference>
<keyword evidence="9" id="KW-1185">Reference proteome</keyword>
<gene>
    <name evidence="8" type="ORF">EJ06DRAFT_466966</name>
</gene>
<dbReference type="PANTHER" id="PTHR24305:SF166">
    <property type="entry name" value="CYTOCHROME P450 12A4, MITOCHONDRIAL-RELATED"/>
    <property type="match status" value="1"/>
</dbReference>
<comment type="similarity">
    <text evidence="2 6">Belongs to the cytochrome P450 family.</text>
</comment>
<evidence type="ECO:0000256" key="1">
    <source>
        <dbReference type="ARBA" id="ARBA00001971"/>
    </source>
</evidence>
<dbReference type="PRINTS" id="PR00463">
    <property type="entry name" value="EP450I"/>
</dbReference>
<evidence type="ECO:0000256" key="3">
    <source>
        <dbReference type="ARBA" id="ARBA00022723"/>
    </source>
</evidence>
<proteinExistence type="inferred from homology"/>
<keyword evidence="6" id="KW-0560">Oxidoreductase</keyword>
<dbReference type="SUPFAM" id="SSF48264">
    <property type="entry name" value="Cytochrome P450"/>
    <property type="match status" value="1"/>
</dbReference>
<evidence type="ECO:0000256" key="6">
    <source>
        <dbReference type="RuleBase" id="RU000461"/>
    </source>
</evidence>
<evidence type="ECO:0000313" key="8">
    <source>
        <dbReference type="EMBL" id="KAF2399450.1"/>
    </source>
</evidence>
<feature type="binding site" description="axial binding residue" evidence="5">
    <location>
        <position position="494"/>
    </location>
    <ligand>
        <name>heme</name>
        <dbReference type="ChEBI" id="CHEBI:30413"/>
    </ligand>
    <ligandPart>
        <name>Fe</name>
        <dbReference type="ChEBI" id="CHEBI:18248"/>
    </ligandPart>
</feature>
<dbReference type="EMBL" id="ML996697">
    <property type="protein sequence ID" value="KAF2399450.1"/>
    <property type="molecule type" value="Genomic_DNA"/>
</dbReference>
<dbReference type="InterPro" id="IPR001128">
    <property type="entry name" value="Cyt_P450"/>
</dbReference>
<comment type="cofactor">
    <cofactor evidence="1 5">
        <name>heme</name>
        <dbReference type="ChEBI" id="CHEBI:30413"/>
    </cofactor>
</comment>
<keyword evidence="5 6" id="KW-0349">Heme</keyword>
<evidence type="ECO:0000256" key="2">
    <source>
        <dbReference type="ARBA" id="ARBA00010617"/>
    </source>
</evidence>
<keyword evidence="4 5" id="KW-0408">Iron</keyword>
<sequence length="573" mass="62860">RRNIGLARTTGLPYVISPLYPFSRIWIATEKIWTPIVSLLPESITNPWLPLLDSNSPWRLRHLPFASLKSDTYLVVAPFKITLFTCDPDVIAQVTTRRVEFPKPTELYELLQIYGSNIVTVEGSAWRRHRRIVAPPFSEKNNALVWSESLFQAREMVRTWVDGGRSESVAIPSLSKDVMRFSLHVISRAGFGVRCLWPGGEAGGDEGGFDSSAVPEGHAMSYQDSLETLLKRIIVVLVVPMWLQRYLPFKTTSEPRIAYEEWGKYMRTIYAEKTASIQSSTSDDAGGLDLMGSMIRASTTTPPSDDKSGSPPAGLTPDEIIGNSFIMFLAGHETTANTLHYALIHLALRPDVQSALHAAIAALPPNPTYDTYPVFAASWPGAVIAETLRIYPPVIGIPKSAPQAATLTIDGRDVLIPAGATLSLNAVAAHRNPAAWPHGPARSEGEGGEVHPASPETDLEEWKPERWFIEGREGELFSPPKGAYIAFSEGQRSCIGRRFALVELVAALVALLRDYEVELETGVAEGAGEEEKAAAWEKARLEAERALREDVGPVFTLQFRGGTGVALRVVKRG</sequence>
<feature type="non-terminal residue" evidence="8">
    <location>
        <position position="1"/>
    </location>
</feature>
<dbReference type="PRINTS" id="PR00385">
    <property type="entry name" value="P450"/>
</dbReference>
<dbReference type="GO" id="GO:0020037">
    <property type="term" value="F:heme binding"/>
    <property type="evidence" value="ECO:0007669"/>
    <property type="project" value="InterPro"/>
</dbReference>
<feature type="region of interest" description="Disordered" evidence="7">
    <location>
        <begin position="295"/>
        <end position="314"/>
    </location>
</feature>
<feature type="non-terminal residue" evidence="8">
    <location>
        <position position="573"/>
    </location>
</feature>
<dbReference type="InterPro" id="IPR002401">
    <property type="entry name" value="Cyt_P450_E_grp-I"/>
</dbReference>
<evidence type="ECO:0000256" key="4">
    <source>
        <dbReference type="ARBA" id="ARBA00023004"/>
    </source>
</evidence>
<dbReference type="InterPro" id="IPR017972">
    <property type="entry name" value="Cyt_P450_CS"/>
</dbReference>
<reference evidence="8" key="1">
    <citation type="journal article" date="2020" name="Stud. Mycol.">
        <title>101 Dothideomycetes genomes: a test case for predicting lifestyles and emergence of pathogens.</title>
        <authorList>
            <person name="Haridas S."/>
            <person name="Albert R."/>
            <person name="Binder M."/>
            <person name="Bloem J."/>
            <person name="Labutti K."/>
            <person name="Salamov A."/>
            <person name="Andreopoulos B."/>
            <person name="Baker S."/>
            <person name="Barry K."/>
            <person name="Bills G."/>
            <person name="Bluhm B."/>
            <person name="Cannon C."/>
            <person name="Castanera R."/>
            <person name="Culley D."/>
            <person name="Daum C."/>
            <person name="Ezra D."/>
            <person name="Gonzalez J."/>
            <person name="Henrissat B."/>
            <person name="Kuo A."/>
            <person name="Liang C."/>
            <person name="Lipzen A."/>
            <person name="Lutzoni F."/>
            <person name="Magnuson J."/>
            <person name="Mondo S."/>
            <person name="Nolan M."/>
            <person name="Ohm R."/>
            <person name="Pangilinan J."/>
            <person name="Park H.-J."/>
            <person name="Ramirez L."/>
            <person name="Alfaro M."/>
            <person name="Sun H."/>
            <person name="Tritt A."/>
            <person name="Yoshinaga Y."/>
            <person name="Zwiers L.-H."/>
            <person name="Turgeon B."/>
            <person name="Goodwin S."/>
            <person name="Spatafora J."/>
            <person name="Crous P."/>
            <person name="Grigoriev I."/>
        </authorList>
    </citation>
    <scope>NUCLEOTIDE SEQUENCE</scope>
    <source>
        <strain evidence="8">CBS 262.69</strain>
    </source>
</reference>
<evidence type="ECO:0000313" key="9">
    <source>
        <dbReference type="Proteomes" id="UP000799640"/>
    </source>
</evidence>
<dbReference type="PANTHER" id="PTHR24305">
    <property type="entry name" value="CYTOCHROME P450"/>
    <property type="match status" value="1"/>
</dbReference>
<dbReference type="GO" id="GO:0005506">
    <property type="term" value="F:iron ion binding"/>
    <property type="evidence" value="ECO:0007669"/>
    <property type="project" value="InterPro"/>
</dbReference>
<dbReference type="GO" id="GO:0004497">
    <property type="term" value="F:monooxygenase activity"/>
    <property type="evidence" value="ECO:0007669"/>
    <property type="project" value="UniProtKB-KW"/>
</dbReference>
<name>A0A6G1HTV2_9PEZI</name>
<feature type="region of interest" description="Disordered" evidence="7">
    <location>
        <begin position="434"/>
        <end position="461"/>
    </location>
</feature>
<evidence type="ECO:0000256" key="7">
    <source>
        <dbReference type="SAM" id="MobiDB-lite"/>
    </source>
</evidence>